<dbReference type="EMBL" id="VLKZ01000001">
    <property type="protein sequence ID" value="TWI59918.1"/>
    <property type="molecule type" value="Genomic_DNA"/>
</dbReference>
<evidence type="ECO:0000259" key="2">
    <source>
        <dbReference type="Pfam" id="PF04892"/>
    </source>
</evidence>
<protein>
    <submittedName>
        <fullName evidence="3">VanZ family protein</fullName>
    </submittedName>
</protein>
<keyword evidence="1" id="KW-0472">Membrane</keyword>
<feature type="transmembrane region" description="Helical" evidence="1">
    <location>
        <begin position="118"/>
        <end position="135"/>
    </location>
</feature>
<dbReference type="InterPro" id="IPR016747">
    <property type="entry name" value="Phosphotransbutyrylase"/>
</dbReference>
<evidence type="ECO:0000256" key="1">
    <source>
        <dbReference type="SAM" id="Phobius"/>
    </source>
</evidence>
<evidence type="ECO:0000313" key="3">
    <source>
        <dbReference type="EMBL" id="TWI59918.1"/>
    </source>
</evidence>
<dbReference type="PIRSF" id="PIRSF019083">
    <property type="entry name" value="UCP019083_VanZ"/>
    <property type="match status" value="1"/>
</dbReference>
<name>A0A562QT24_9BACI</name>
<dbReference type="Proteomes" id="UP000315711">
    <property type="component" value="Unassembled WGS sequence"/>
</dbReference>
<dbReference type="RefSeq" id="WP_144448738.1">
    <property type="nucleotide sequence ID" value="NZ_VLKZ01000001.1"/>
</dbReference>
<sequence length="177" mass="20346">MNDEVDLEIGDFLQRKKRRKLIVTLLLLLAWAGMMAYMSAQPYTEQDLRPMLRGFDLSWVERWLGWVNFTYASSEISVAYRGPAAFLEFFIRKGAHVAVFATLGFLCIRLLTAWSMKMVIRAAITLFIVMTVAAIDEYRHFLHPGRTGLFEDVVLDTVGGLIGMGVYVIFYKIKHRK</sequence>
<keyword evidence="1" id="KW-0812">Transmembrane</keyword>
<accession>A0A562QT24</accession>
<dbReference type="OrthoDB" id="291892at2"/>
<comment type="caution">
    <text evidence="3">The sequence shown here is derived from an EMBL/GenBank/DDBJ whole genome shotgun (WGS) entry which is preliminary data.</text>
</comment>
<feature type="domain" description="VanZ-like" evidence="2">
    <location>
        <begin position="25"/>
        <end position="170"/>
    </location>
</feature>
<reference evidence="3 4" key="1">
    <citation type="journal article" date="2015" name="Stand. Genomic Sci.">
        <title>Genomic Encyclopedia of Bacterial and Archaeal Type Strains, Phase III: the genomes of soil and plant-associated and newly described type strains.</title>
        <authorList>
            <person name="Whitman W.B."/>
            <person name="Woyke T."/>
            <person name="Klenk H.P."/>
            <person name="Zhou Y."/>
            <person name="Lilburn T.G."/>
            <person name="Beck B.J."/>
            <person name="De Vos P."/>
            <person name="Vandamme P."/>
            <person name="Eisen J.A."/>
            <person name="Garrity G."/>
            <person name="Hugenholtz P."/>
            <person name="Kyrpides N.C."/>
        </authorList>
    </citation>
    <scope>NUCLEOTIDE SEQUENCE [LARGE SCALE GENOMIC DNA]</scope>
    <source>
        <strain evidence="3 4">CGMCC 1.10116</strain>
    </source>
</reference>
<dbReference type="InterPro" id="IPR006976">
    <property type="entry name" value="VanZ-like"/>
</dbReference>
<evidence type="ECO:0000313" key="4">
    <source>
        <dbReference type="Proteomes" id="UP000315711"/>
    </source>
</evidence>
<gene>
    <name evidence="3" type="ORF">IQ10_00341</name>
</gene>
<feature type="transmembrane region" description="Helical" evidence="1">
    <location>
        <begin position="94"/>
        <end position="111"/>
    </location>
</feature>
<dbReference type="Pfam" id="PF04892">
    <property type="entry name" value="VanZ"/>
    <property type="match status" value="1"/>
</dbReference>
<feature type="transmembrane region" description="Helical" evidence="1">
    <location>
        <begin position="21"/>
        <end position="40"/>
    </location>
</feature>
<dbReference type="AlphaFoldDB" id="A0A562QT24"/>
<feature type="transmembrane region" description="Helical" evidence="1">
    <location>
        <begin position="155"/>
        <end position="173"/>
    </location>
</feature>
<organism evidence="3 4">
    <name type="scientific">Halalkalibacter nanhaiisediminis</name>
    <dbReference type="NCBI Taxonomy" id="688079"/>
    <lineage>
        <taxon>Bacteria</taxon>
        <taxon>Bacillati</taxon>
        <taxon>Bacillota</taxon>
        <taxon>Bacilli</taxon>
        <taxon>Bacillales</taxon>
        <taxon>Bacillaceae</taxon>
        <taxon>Halalkalibacter</taxon>
    </lineage>
</organism>
<proteinExistence type="predicted"/>
<keyword evidence="4" id="KW-1185">Reference proteome</keyword>
<keyword evidence="1" id="KW-1133">Transmembrane helix</keyword>
<dbReference type="NCBIfam" id="NF037970">
    <property type="entry name" value="vanZ_1"/>
    <property type="match status" value="1"/>
</dbReference>